<comment type="caution">
    <text evidence="1">The sequence shown here is derived from an EMBL/GenBank/DDBJ whole genome shotgun (WGS) entry which is preliminary data.</text>
</comment>
<protein>
    <submittedName>
        <fullName evidence="1">Uncharacterized protein</fullName>
    </submittedName>
</protein>
<proteinExistence type="predicted"/>
<gene>
    <name evidence="1" type="ORF">PsYK624_014740</name>
</gene>
<evidence type="ECO:0000313" key="1">
    <source>
        <dbReference type="EMBL" id="GJE85395.1"/>
    </source>
</evidence>
<organism evidence="1 2">
    <name type="scientific">Phanerochaete sordida</name>
    <dbReference type="NCBI Taxonomy" id="48140"/>
    <lineage>
        <taxon>Eukaryota</taxon>
        <taxon>Fungi</taxon>
        <taxon>Dikarya</taxon>
        <taxon>Basidiomycota</taxon>
        <taxon>Agaricomycotina</taxon>
        <taxon>Agaricomycetes</taxon>
        <taxon>Polyporales</taxon>
        <taxon>Phanerochaetaceae</taxon>
        <taxon>Phanerochaete</taxon>
    </lineage>
</organism>
<name>A0A9P3G0B6_9APHY</name>
<dbReference type="OrthoDB" id="3266957at2759"/>
<dbReference type="EMBL" id="BPQB01000002">
    <property type="protein sequence ID" value="GJE85395.1"/>
    <property type="molecule type" value="Genomic_DNA"/>
</dbReference>
<accession>A0A9P3G0B6</accession>
<dbReference type="AlphaFoldDB" id="A0A9P3G0B6"/>
<keyword evidence="2" id="KW-1185">Reference proteome</keyword>
<reference evidence="1 2" key="1">
    <citation type="submission" date="2021-08" db="EMBL/GenBank/DDBJ databases">
        <title>Draft Genome Sequence of Phanerochaete sordida strain YK-624.</title>
        <authorList>
            <person name="Mori T."/>
            <person name="Dohra H."/>
            <person name="Suzuki T."/>
            <person name="Kawagishi H."/>
            <person name="Hirai H."/>
        </authorList>
    </citation>
    <scope>NUCLEOTIDE SEQUENCE [LARGE SCALE GENOMIC DNA]</scope>
    <source>
        <strain evidence="1 2">YK-624</strain>
    </source>
</reference>
<dbReference type="Proteomes" id="UP000703269">
    <property type="component" value="Unassembled WGS sequence"/>
</dbReference>
<evidence type="ECO:0000313" key="2">
    <source>
        <dbReference type="Proteomes" id="UP000703269"/>
    </source>
</evidence>
<sequence length="260" mass="29789">MKREGKPKACSPPRLTEMIRKPAGNFSRQRSRLRLQDAMGLGGSDPDGSKAAIYNHYVAAVRLSMDRARLSYDMPFNKVPRSEISQIFATAQSLQPDLAKYEDDWATYEILRRNYYSRRHRSSKIVHLPAETKSLSLIPKPQGIFPHIKPLFKLRDAMGLGAPDPDRSKKALYIACREAVRYSADVANFGTSMKQVSRAQLEDVFASARKIQPELARYEDDWASAEILRQHVNSRRQYQNRLNRERRMVEADALERIAPP</sequence>